<dbReference type="AlphaFoldDB" id="A0A382ELI2"/>
<dbReference type="NCBIfam" id="TIGR00105">
    <property type="entry name" value="L31"/>
    <property type="match status" value="1"/>
</dbReference>
<dbReference type="NCBIfam" id="NF000612">
    <property type="entry name" value="PRK00019.1"/>
    <property type="match status" value="1"/>
</dbReference>
<sequence length="51" mass="5719">MKTDIHPTYHPEAKVICSCGHTFITGATKAELRVEICSNCHPFFTGEQRIV</sequence>
<keyword evidence="1" id="KW-0689">Ribosomal protein</keyword>
<dbReference type="SUPFAM" id="SSF143800">
    <property type="entry name" value="L28p-like"/>
    <property type="match status" value="1"/>
</dbReference>
<keyword evidence="2" id="KW-0687">Ribonucleoprotein</keyword>
<evidence type="ECO:0000256" key="1">
    <source>
        <dbReference type="ARBA" id="ARBA00022980"/>
    </source>
</evidence>
<organism evidence="3">
    <name type="scientific">marine metagenome</name>
    <dbReference type="NCBI Taxonomy" id="408172"/>
    <lineage>
        <taxon>unclassified sequences</taxon>
        <taxon>metagenomes</taxon>
        <taxon>ecological metagenomes</taxon>
    </lineage>
</organism>
<proteinExistence type="predicted"/>
<dbReference type="PANTHER" id="PTHR33280:SF1">
    <property type="entry name" value="LARGE RIBOSOMAL SUBUNIT PROTEIN BL31C"/>
    <property type="match status" value="1"/>
</dbReference>
<gene>
    <name evidence="3" type="ORF">METZ01_LOCUS203675</name>
</gene>
<dbReference type="Gene3D" id="4.10.80.400">
    <property type="match status" value="1"/>
</dbReference>
<evidence type="ECO:0000313" key="3">
    <source>
        <dbReference type="EMBL" id="SVB50821.1"/>
    </source>
</evidence>
<dbReference type="EMBL" id="UINC01044837">
    <property type="protein sequence ID" value="SVB50821.1"/>
    <property type="molecule type" value="Genomic_DNA"/>
</dbReference>
<dbReference type="PRINTS" id="PR01249">
    <property type="entry name" value="RIBOSOMALL31"/>
</dbReference>
<dbReference type="GO" id="GO:1990904">
    <property type="term" value="C:ribonucleoprotein complex"/>
    <property type="evidence" value="ECO:0007669"/>
    <property type="project" value="UniProtKB-KW"/>
</dbReference>
<dbReference type="GO" id="GO:0006412">
    <property type="term" value="P:translation"/>
    <property type="evidence" value="ECO:0007669"/>
    <property type="project" value="InterPro"/>
</dbReference>
<feature type="non-terminal residue" evidence="3">
    <location>
        <position position="51"/>
    </location>
</feature>
<dbReference type="GO" id="GO:0005840">
    <property type="term" value="C:ribosome"/>
    <property type="evidence" value="ECO:0007669"/>
    <property type="project" value="UniProtKB-KW"/>
</dbReference>
<name>A0A382ELI2_9ZZZZ</name>
<dbReference type="PANTHER" id="PTHR33280">
    <property type="entry name" value="50S RIBOSOMAL PROTEIN L31, CHLOROPLASTIC"/>
    <property type="match status" value="1"/>
</dbReference>
<protein>
    <recommendedName>
        <fullName evidence="4">50S ribosomal protein L31</fullName>
    </recommendedName>
</protein>
<reference evidence="3" key="1">
    <citation type="submission" date="2018-05" db="EMBL/GenBank/DDBJ databases">
        <authorList>
            <person name="Lanie J.A."/>
            <person name="Ng W.-L."/>
            <person name="Kazmierczak K.M."/>
            <person name="Andrzejewski T.M."/>
            <person name="Davidsen T.M."/>
            <person name="Wayne K.J."/>
            <person name="Tettelin H."/>
            <person name="Glass J.I."/>
            <person name="Rusch D."/>
            <person name="Podicherti R."/>
            <person name="Tsui H.-C.T."/>
            <person name="Winkler M.E."/>
        </authorList>
    </citation>
    <scope>NUCLEOTIDE SEQUENCE</scope>
</reference>
<evidence type="ECO:0000256" key="2">
    <source>
        <dbReference type="ARBA" id="ARBA00023274"/>
    </source>
</evidence>
<dbReference type="InterPro" id="IPR034704">
    <property type="entry name" value="Ribosomal_bL28/bL31-like_sf"/>
</dbReference>
<dbReference type="GO" id="GO:0003735">
    <property type="term" value="F:structural constituent of ribosome"/>
    <property type="evidence" value="ECO:0007669"/>
    <property type="project" value="InterPro"/>
</dbReference>
<dbReference type="InterPro" id="IPR002150">
    <property type="entry name" value="Ribosomal_bL31"/>
</dbReference>
<dbReference type="Pfam" id="PF01197">
    <property type="entry name" value="Ribosomal_L31"/>
    <property type="match status" value="1"/>
</dbReference>
<accession>A0A382ELI2</accession>
<evidence type="ECO:0008006" key="4">
    <source>
        <dbReference type="Google" id="ProtNLM"/>
    </source>
</evidence>